<keyword evidence="3" id="KW-1185">Reference proteome</keyword>
<feature type="transmembrane region" description="Helical" evidence="1">
    <location>
        <begin position="71"/>
        <end position="88"/>
    </location>
</feature>
<comment type="caution">
    <text evidence="2">The sequence shown here is derived from an EMBL/GenBank/DDBJ whole genome shotgun (WGS) entry which is preliminary data.</text>
</comment>
<protein>
    <submittedName>
        <fullName evidence="2">Uncharacterized protein</fullName>
    </submittedName>
</protein>
<organism evidence="2 3">
    <name type="scientific">Mediterraneibacter gnavus (strain CC55_001C)</name>
    <dbReference type="NCBI Taxonomy" id="1073375"/>
    <lineage>
        <taxon>Bacteria</taxon>
        <taxon>Bacillati</taxon>
        <taxon>Bacillota</taxon>
        <taxon>Clostridia</taxon>
        <taxon>Lachnospirales</taxon>
        <taxon>Lachnospiraceae</taxon>
        <taxon>Mediterraneibacter</taxon>
    </lineage>
</organism>
<evidence type="ECO:0000313" key="3">
    <source>
        <dbReference type="Proteomes" id="UP000018690"/>
    </source>
</evidence>
<keyword evidence="1" id="KW-0812">Transmembrane</keyword>
<name>A0A829NVH1_MEDG5</name>
<evidence type="ECO:0000256" key="1">
    <source>
        <dbReference type="SAM" id="Phobius"/>
    </source>
</evidence>
<gene>
    <name evidence="2" type="ORF">HMPREF1201_00165</name>
</gene>
<sequence length="94" mass="11218">MDHSLAVRQNTERIWNIRRGETGSRRNRRRVHHCMSFRERRKIRYTLELLRILEAAAAVCTVMMIEAGTLWIGMILVILVIEFCCRYIEKSIKK</sequence>
<accession>A0A829NVH1</accession>
<evidence type="ECO:0000313" key="2">
    <source>
        <dbReference type="EMBL" id="ETD20168.1"/>
    </source>
</evidence>
<keyword evidence="1" id="KW-0472">Membrane</keyword>
<reference evidence="2 3" key="1">
    <citation type="submission" date="2013-10" db="EMBL/GenBank/DDBJ databases">
        <title>The Genome Sequence of Ruminococcus gnavus CC55_001C.</title>
        <authorList>
            <consortium name="The Broad Institute Genomics Platform"/>
            <person name="Earl A."/>
            <person name="Allen-Vercoe E."/>
            <person name="Daigneault M."/>
            <person name="Young S.K."/>
            <person name="Zeng Q."/>
            <person name="Gargeya S."/>
            <person name="Fitzgerald M."/>
            <person name="Abouelleil A."/>
            <person name="Alvarado L."/>
            <person name="Chapman S.B."/>
            <person name="Gainer-Dewar J."/>
            <person name="Goldberg J."/>
            <person name="Griggs A."/>
            <person name="Gujja S."/>
            <person name="Hansen M."/>
            <person name="Howarth C."/>
            <person name="Imamovic A."/>
            <person name="Ireland A."/>
            <person name="Larimer J."/>
            <person name="McCowan C."/>
            <person name="Murphy C."/>
            <person name="Pearson M."/>
            <person name="Poon T.W."/>
            <person name="Priest M."/>
            <person name="Roberts A."/>
            <person name="Saif S."/>
            <person name="Shea T."/>
            <person name="Sykes S."/>
            <person name="Wortman J."/>
            <person name="Nusbaum C."/>
            <person name="Birren B."/>
        </authorList>
    </citation>
    <scope>NUCLEOTIDE SEQUENCE [LARGE SCALE GENOMIC DNA]</scope>
    <source>
        <strain evidence="2 3">CC55_001C</strain>
    </source>
</reference>
<dbReference type="AlphaFoldDB" id="A0A829NVH1"/>
<dbReference type="Proteomes" id="UP000018690">
    <property type="component" value="Unassembled WGS sequence"/>
</dbReference>
<proteinExistence type="predicted"/>
<dbReference type="EMBL" id="AZJF01000001">
    <property type="protein sequence ID" value="ETD20168.1"/>
    <property type="molecule type" value="Genomic_DNA"/>
</dbReference>
<feature type="transmembrane region" description="Helical" evidence="1">
    <location>
        <begin position="45"/>
        <end position="65"/>
    </location>
</feature>
<keyword evidence="1" id="KW-1133">Transmembrane helix</keyword>